<dbReference type="SUPFAM" id="SSF117916">
    <property type="entry name" value="Fe-S cluster assembly (FSCA) domain-like"/>
    <property type="match status" value="2"/>
</dbReference>
<feature type="domain" description="NIF system FeS cluster assembly NifU C-terminal" evidence="3">
    <location>
        <begin position="187"/>
        <end position="251"/>
    </location>
</feature>
<accession>A0A7S4B135</accession>
<proteinExistence type="inferred from homology"/>
<dbReference type="GO" id="GO:0051536">
    <property type="term" value="F:iron-sulfur cluster binding"/>
    <property type="evidence" value="ECO:0007669"/>
    <property type="project" value="InterPro"/>
</dbReference>
<evidence type="ECO:0000313" key="4">
    <source>
        <dbReference type="EMBL" id="CAE0750428.1"/>
    </source>
</evidence>
<dbReference type="InterPro" id="IPR001075">
    <property type="entry name" value="NIF_FeS_clus_asmbl_NifU_C"/>
</dbReference>
<dbReference type="Gene3D" id="3.30.300.130">
    <property type="entry name" value="Fe-S cluster assembly (FSCA)"/>
    <property type="match status" value="2"/>
</dbReference>
<gene>
    <name evidence="4" type="ORF">PCAR00345_LOCUS3013</name>
</gene>
<evidence type="ECO:0000259" key="3">
    <source>
        <dbReference type="Pfam" id="PF01106"/>
    </source>
</evidence>
<protein>
    <recommendedName>
        <fullName evidence="3">NIF system FeS cluster assembly NifU C-terminal domain-containing protein</fullName>
    </recommendedName>
</protein>
<comment type="similarity">
    <text evidence="1">Belongs to the NifU family.</text>
</comment>
<reference evidence="4" key="1">
    <citation type="submission" date="2021-01" db="EMBL/GenBank/DDBJ databases">
        <authorList>
            <person name="Corre E."/>
            <person name="Pelletier E."/>
            <person name="Niang G."/>
            <person name="Scheremetjew M."/>
            <person name="Finn R."/>
            <person name="Kale V."/>
            <person name="Holt S."/>
            <person name="Cochrane G."/>
            <person name="Meng A."/>
            <person name="Brown T."/>
            <person name="Cohen L."/>
        </authorList>
    </citation>
    <scope>NUCLEOTIDE SEQUENCE</scope>
    <source>
        <strain evidence="4">CCMP645</strain>
    </source>
</reference>
<dbReference type="EMBL" id="HBIZ01005283">
    <property type="protein sequence ID" value="CAE0750428.1"/>
    <property type="molecule type" value="Transcribed_RNA"/>
</dbReference>
<dbReference type="FunFam" id="3.30.300.130:FF:000003">
    <property type="entry name" value="NifU-like protein 3, chloroplastic"/>
    <property type="match status" value="1"/>
</dbReference>
<dbReference type="InterPro" id="IPR034904">
    <property type="entry name" value="FSCA_dom_sf"/>
</dbReference>
<feature type="chain" id="PRO_5030750813" description="NIF system FeS cluster assembly NifU C-terminal domain-containing protein" evidence="2">
    <location>
        <begin position="18"/>
        <end position="254"/>
    </location>
</feature>
<dbReference type="PANTHER" id="PTHR11178">
    <property type="entry name" value="IRON-SULFUR CLUSTER SCAFFOLD PROTEIN NFU-RELATED"/>
    <property type="match status" value="1"/>
</dbReference>
<dbReference type="GO" id="GO:0005198">
    <property type="term" value="F:structural molecule activity"/>
    <property type="evidence" value="ECO:0007669"/>
    <property type="project" value="UniProtKB-ARBA"/>
</dbReference>
<keyword evidence="2" id="KW-0732">Signal</keyword>
<dbReference type="Pfam" id="PF01106">
    <property type="entry name" value="NifU"/>
    <property type="match status" value="2"/>
</dbReference>
<feature type="domain" description="NIF system FeS cluster assembly NifU C-terminal" evidence="3">
    <location>
        <begin position="108"/>
        <end position="173"/>
    </location>
</feature>
<dbReference type="AlphaFoldDB" id="A0A7S4B135"/>
<dbReference type="GO" id="GO:0016226">
    <property type="term" value="P:iron-sulfur cluster assembly"/>
    <property type="evidence" value="ECO:0007669"/>
    <property type="project" value="InterPro"/>
</dbReference>
<dbReference type="GO" id="GO:0009536">
    <property type="term" value="C:plastid"/>
    <property type="evidence" value="ECO:0007669"/>
    <property type="project" value="UniProtKB-ARBA"/>
</dbReference>
<feature type="signal peptide" evidence="2">
    <location>
        <begin position="1"/>
        <end position="17"/>
    </location>
</feature>
<dbReference type="GO" id="GO:0005506">
    <property type="term" value="F:iron ion binding"/>
    <property type="evidence" value="ECO:0007669"/>
    <property type="project" value="InterPro"/>
</dbReference>
<organism evidence="4">
    <name type="scientific">Chrysotila carterae</name>
    <name type="common">Marine alga</name>
    <name type="synonym">Syracosphaera carterae</name>
    <dbReference type="NCBI Taxonomy" id="13221"/>
    <lineage>
        <taxon>Eukaryota</taxon>
        <taxon>Haptista</taxon>
        <taxon>Haptophyta</taxon>
        <taxon>Prymnesiophyceae</taxon>
        <taxon>Isochrysidales</taxon>
        <taxon>Isochrysidaceae</taxon>
        <taxon>Chrysotila</taxon>
    </lineage>
</organism>
<evidence type="ECO:0000256" key="2">
    <source>
        <dbReference type="SAM" id="SignalP"/>
    </source>
</evidence>
<dbReference type="PANTHER" id="PTHR11178:SF25">
    <property type="entry name" value="NIFU-LIKE PROTEIN 3, CHLOROPLASTIC"/>
    <property type="match status" value="1"/>
</dbReference>
<name>A0A7S4B135_CHRCT</name>
<evidence type="ECO:0000256" key="1">
    <source>
        <dbReference type="ARBA" id="ARBA00006420"/>
    </source>
</evidence>
<dbReference type="GO" id="GO:0005739">
    <property type="term" value="C:mitochondrion"/>
    <property type="evidence" value="ECO:0007669"/>
    <property type="project" value="TreeGrafter"/>
</dbReference>
<sequence length="254" mass="26588">MAGLLLPVLLLAGNAMAMTATTARHMLVQRGLGSPLSNLNNCHAMPHLSPDRAAPGRTQAHAVFFRAGSVVLCAAPSPPVVSPFEAGSKAGKSSGPVVGPLALTLENVELVLDEMRPYLMADGGNVAVADIDGGVVRLELQGACGTCPSSTMTMKMGLERGLREKIPEIVEVEQVAPDGPQLTEESIEEVLEEIRPFLKMAGGTVELASLEPAGVMPTCSLRISGSGATINSVRAEIAQRLKRNFPTLASVTWE</sequence>